<dbReference type="PANTHER" id="PTHR47566:SF1">
    <property type="entry name" value="PROTEIN NUD1"/>
    <property type="match status" value="1"/>
</dbReference>
<dbReference type="GO" id="GO:0035591">
    <property type="term" value="F:signaling adaptor activity"/>
    <property type="evidence" value="ECO:0007669"/>
    <property type="project" value="TreeGrafter"/>
</dbReference>
<organism evidence="7 8">
    <name type="scientific">Chryseobacterium antibioticum</name>
    <dbReference type="NCBI Taxonomy" id="2728847"/>
    <lineage>
        <taxon>Bacteria</taxon>
        <taxon>Pseudomonadati</taxon>
        <taxon>Bacteroidota</taxon>
        <taxon>Flavobacteriia</taxon>
        <taxon>Flavobacteriales</taxon>
        <taxon>Weeksellaceae</taxon>
        <taxon>Chryseobacterium group</taxon>
        <taxon>Chryseobacterium</taxon>
    </lineage>
</organism>
<dbReference type="SUPFAM" id="SSF52058">
    <property type="entry name" value="L domain-like"/>
    <property type="match status" value="2"/>
</dbReference>
<dbReference type="NCBIfam" id="TIGR04183">
    <property type="entry name" value="Por_Secre_tail"/>
    <property type="match status" value="1"/>
</dbReference>
<comment type="caution">
    <text evidence="7">The sequence shown here is derived from an EMBL/GenBank/DDBJ whole genome shotgun (WGS) entry which is preliminary data.</text>
</comment>
<evidence type="ECO:0000259" key="6">
    <source>
        <dbReference type="Pfam" id="PF24595"/>
    </source>
</evidence>
<evidence type="ECO:0000259" key="5">
    <source>
        <dbReference type="Pfam" id="PF18962"/>
    </source>
</evidence>
<dbReference type="InterPro" id="IPR052574">
    <property type="entry name" value="CDIRP"/>
</dbReference>
<dbReference type="InterPro" id="IPR026444">
    <property type="entry name" value="Secre_tail"/>
</dbReference>
<dbReference type="InterPro" id="IPR032675">
    <property type="entry name" value="LRR_dom_sf"/>
</dbReference>
<proteinExistence type="predicted"/>
<dbReference type="Gene3D" id="3.80.10.10">
    <property type="entry name" value="Ribonuclease Inhibitor"/>
    <property type="match status" value="2"/>
</dbReference>
<feature type="domain" description="Secretion system C-terminal sorting" evidence="5">
    <location>
        <begin position="1084"/>
        <end position="1153"/>
    </location>
</feature>
<feature type="domain" description="DUF7619" evidence="6">
    <location>
        <begin position="939"/>
        <end position="1065"/>
    </location>
</feature>
<evidence type="ECO:0000256" key="1">
    <source>
        <dbReference type="ARBA" id="ARBA00022614"/>
    </source>
</evidence>
<evidence type="ECO:0000256" key="2">
    <source>
        <dbReference type="ARBA" id="ARBA00022729"/>
    </source>
</evidence>
<evidence type="ECO:0000256" key="4">
    <source>
        <dbReference type="SAM" id="SignalP"/>
    </source>
</evidence>
<dbReference type="Pfam" id="PF24595">
    <property type="entry name" value="DUF7619"/>
    <property type="match status" value="1"/>
</dbReference>
<dbReference type="InterPro" id="IPR055353">
    <property type="entry name" value="DUF7619"/>
</dbReference>
<keyword evidence="3" id="KW-0677">Repeat</keyword>
<dbReference type="PANTHER" id="PTHR47566">
    <property type="match status" value="1"/>
</dbReference>
<keyword evidence="8" id="KW-1185">Reference proteome</keyword>
<reference evidence="7 8" key="1">
    <citation type="submission" date="2020-04" db="EMBL/GenBank/DDBJ databases">
        <title>Chryseobacterium sp. RP-3-3 sp. nov., isolated from Jeju soil.</title>
        <authorList>
            <person name="Dahal R.H."/>
        </authorList>
    </citation>
    <scope>NUCLEOTIDE SEQUENCE [LARGE SCALE GENOMIC DNA]</scope>
    <source>
        <strain evidence="7 8">RP-3-3</strain>
    </source>
</reference>
<evidence type="ECO:0000256" key="3">
    <source>
        <dbReference type="ARBA" id="ARBA00022737"/>
    </source>
</evidence>
<feature type="signal peptide" evidence="4">
    <location>
        <begin position="1"/>
        <end position="20"/>
    </location>
</feature>
<gene>
    <name evidence="7" type="ORF">HHL23_18715</name>
</gene>
<keyword evidence="2 4" id="KW-0732">Signal</keyword>
<dbReference type="EMBL" id="JABBGI010000030">
    <property type="protein sequence ID" value="NML71812.1"/>
    <property type="molecule type" value="Genomic_DNA"/>
</dbReference>
<accession>A0A7Y0AQY1</accession>
<feature type="chain" id="PRO_5031386749" evidence="4">
    <location>
        <begin position="21"/>
        <end position="1155"/>
    </location>
</feature>
<evidence type="ECO:0000313" key="8">
    <source>
        <dbReference type="Proteomes" id="UP000544054"/>
    </source>
</evidence>
<dbReference type="Proteomes" id="UP000544054">
    <property type="component" value="Unassembled WGS sequence"/>
</dbReference>
<name>A0A7Y0AQY1_9FLAO</name>
<evidence type="ECO:0000313" key="7">
    <source>
        <dbReference type="EMBL" id="NML71812.1"/>
    </source>
</evidence>
<sequence length="1155" mass="126126">MKTRLLFLIPILFLSLAFKAQVINIPDANFKAKLLSSSSSNIVAKDLNGNYFAIDANGDGEIDVSEASEVSELNISNSNISSLDGISNFSLSYFDCSYNQITSLDIYSLSNLYYLDCSHNSLTVLDLTPSSSIININCSYNSLTSLQLSNSYNQTENLDCSHNSLTGLDLTASPYVVNINCSYNSLANLQLSNFTNQIENLDCSHNQLTSLVSPIVSYGTPNPFNINCSYNLLTSFSLLDNVAYGTINCSNNQMISLTIKNKNVDSLDCSNNPLSELSFQDIKLQTLSYLNVNNTNITSICKNEGDTLPATGSVPQTVCNGAVLGMDPGLKKLLISTNASVCNSPGLSIDYWGARDSNQNCINLDSDEDGELLQTDLNQVAYINFHYDPINSYNPNFGTTSGISNLVNLKGIEGIIGGLSSYQVAYLGHIDIDGLQNLEYINLSKFYAASLKIKNTPQLTSVITGGYHSNGFGNTSLYEFENCPLLETVKGIESSIQTLTFQNCPNVKEIDITGNRLSAFDASSLNNLETLHLGNFLNYGSNDMVDRPKNTLTSLNLSNKSKLTTLTCKKGVLSSLDISNCPLLEMVNCSDNNLTSLNLSNTVMPYLPAVYNFNSNSDGVNLSCSNNQLSSVSMESAQIAKADFSNNQLNTLFLKNGYTEEVTFNNNPNITYICADDSQLSAVQALINQYGYNTTCNLNTYCSFVPGGNYNTITGLVRFDENNNGCDTNDEIFEHMKLKINDGTDTGETFVKNNGTYDFYTQAGTFTVTTEPENPSLFTVTPASFTTSFPNNNNNIFTQNICVVKNGNANDLEVVIAPVTDAVPGFDAKYKLMWRNKGNTTISGSAALTFDASKMSFVSSSLPSTISGNQITFNLSNLKPYANTASEIIFTINTPTHSTNPVNSGDQLIFSAKVNPVAGDINPQDNVFNYKQIVVNSFDPNDIVCIEGSTIPAAMIGNNLHYIVNFENTGNSNAVNIVVEMDINPADFDISTLQLQNASHLAYTRLKNNKVEFIMKLANLGSGGHGNILMKVKSKNNLAPGDQVINKANIYFDYNFPIVTNEATTNFESTLQSDETSKDGLVKLYPNPTKGEVNIDADSKIQSVEVYDAQGRIIQKQIGINSQNTKVSIHSRNQGMYYFKVITDKEILLKKVIKN</sequence>
<dbReference type="AlphaFoldDB" id="A0A7Y0AQY1"/>
<dbReference type="Pfam" id="PF18962">
    <property type="entry name" value="Por_Secre_tail"/>
    <property type="match status" value="1"/>
</dbReference>
<protein>
    <submittedName>
        <fullName evidence="7">T9SS type A sorting domain-containing protein</fullName>
    </submittedName>
</protein>
<dbReference type="RefSeq" id="WP_169236295.1">
    <property type="nucleotide sequence ID" value="NZ_JABBGI010000030.1"/>
</dbReference>
<keyword evidence="1" id="KW-0433">Leucine-rich repeat</keyword>